<evidence type="ECO:0000313" key="3">
    <source>
        <dbReference type="Proteomes" id="UP001320972"/>
    </source>
</evidence>
<gene>
    <name evidence="2" type="ORF">OB955_09615</name>
    <name evidence="1" type="ORF">OB960_19130</name>
</gene>
<dbReference type="Proteomes" id="UP001321018">
    <property type="component" value="Unassembled WGS sequence"/>
</dbReference>
<protein>
    <submittedName>
        <fullName evidence="1">Uncharacterized protein</fullName>
    </submittedName>
</protein>
<name>A0AAP2Z2W4_9EURY</name>
<reference evidence="1 3" key="1">
    <citation type="submission" date="2022-09" db="EMBL/GenBank/DDBJ databases">
        <title>Enrichment on poylsaccharides allowed isolation of novel metabolic and taxonomic groups of Haloarchaea.</title>
        <authorList>
            <person name="Sorokin D.Y."/>
            <person name="Elcheninov A.G."/>
            <person name="Khizhniak T.V."/>
            <person name="Kolganova T.V."/>
            <person name="Kublanov I.V."/>
        </authorList>
    </citation>
    <scope>NUCLEOTIDE SEQUENCE</scope>
    <source>
        <strain evidence="2 3">AArc-m2/3/4</strain>
        <strain evidence="1">AArc-xg1-1</strain>
    </source>
</reference>
<dbReference type="Proteomes" id="UP001320972">
    <property type="component" value="Unassembled WGS sequence"/>
</dbReference>
<dbReference type="AlphaFoldDB" id="A0AAP2Z2W4"/>
<evidence type="ECO:0000313" key="4">
    <source>
        <dbReference type="Proteomes" id="UP001321018"/>
    </source>
</evidence>
<comment type="caution">
    <text evidence="1">The sequence shown here is derived from an EMBL/GenBank/DDBJ whole genome shotgun (WGS) entry which is preliminary data.</text>
</comment>
<keyword evidence="3" id="KW-1185">Reference proteome</keyword>
<proteinExistence type="predicted"/>
<sequence>MGVRPPSNGDDDEPESIEFGIAAVDARLRRANLSFPASSDDVAAHLGTEQIPYDVHGNTVALGEILAEVSQDRFESRQELLNALHPAFEDYRKRHSNGVVQQVRSFLPF</sequence>
<organism evidence="1 4">
    <name type="scientific">Natronoglomus mannanivorans</name>
    <dbReference type="NCBI Taxonomy" id="2979990"/>
    <lineage>
        <taxon>Archaea</taxon>
        <taxon>Methanobacteriati</taxon>
        <taxon>Methanobacteriota</taxon>
        <taxon>Stenosarchaea group</taxon>
        <taxon>Halobacteria</taxon>
        <taxon>Halobacteriales</taxon>
        <taxon>Natrialbaceae</taxon>
        <taxon>Natronoglomus</taxon>
    </lineage>
</organism>
<dbReference type="InterPro" id="IPR043899">
    <property type="entry name" value="DUF5789"/>
</dbReference>
<dbReference type="EMBL" id="JAOPKA010000015">
    <property type="protein sequence ID" value="MCU4743503.1"/>
    <property type="molecule type" value="Genomic_DNA"/>
</dbReference>
<dbReference type="RefSeq" id="WP_338005320.1">
    <property type="nucleotide sequence ID" value="NZ_JAOPKA010000015.1"/>
</dbReference>
<dbReference type="EMBL" id="JAOPKB010000004">
    <property type="protein sequence ID" value="MCU4972998.1"/>
    <property type="molecule type" value="Genomic_DNA"/>
</dbReference>
<evidence type="ECO:0000313" key="2">
    <source>
        <dbReference type="EMBL" id="MCU4972998.1"/>
    </source>
</evidence>
<evidence type="ECO:0000313" key="1">
    <source>
        <dbReference type="EMBL" id="MCU4743503.1"/>
    </source>
</evidence>
<accession>A0AAP2Z2W4</accession>
<dbReference type="Pfam" id="PF19102">
    <property type="entry name" value="DUF5789"/>
    <property type="match status" value="1"/>
</dbReference>